<dbReference type="InterPro" id="IPR052345">
    <property type="entry name" value="Rad_response_metalloprotease"/>
</dbReference>
<accession>A0A1A6ARL3</accession>
<proteinExistence type="predicted"/>
<dbReference type="AlphaFoldDB" id="A0A1A6ARL3"/>
<dbReference type="PANTHER" id="PTHR43236">
    <property type="entry name" value="ANTITOXIN HIGA1"/>
    <property type="match status" value="1"/>
</dbReference>
<evidence type="ECO:0000313" key="3">
    <source>
        <dbReference type="Proteomes" id="UP000093954"/>
    </source>
</evidence>
<evidence type="ECO:0000313" key="2">
    <source>
        <dbReference type="EMBL" id="OBR92670.1"/>
    </source>
</evidence>
<dbReference type="EMBL" id="LROS01000023">
    <property type="protein sequence ID" value="OBR92670.1"/>
    <property type="molecule type" value="Genomic_DNA"/>
</dbReference>
<dbReference type="PATRIC" id="fig|1353534.3.peg.2412"/>
<keyword evidence="3" id="KW-1185">Reference proteome</keyword>
<dbReference type="InterPro" id="IPR010359">
    <property type="entry name" value="IrrE_HExxH"/>
</dbReference>
<evidence type="ECO:0000259" key="1">
    <source>
        <dbReference type="Pfam" id="PF06114"/>
    </source>
</evidence>
<dbReference type="Pfam" id="PF06114">
    <property type="entry name" value="Peptidase_M78"/>
    <property type="match status" value="1"/>
</dbReference>
<dbReference type="Proteomes" id="UP000093954">
    <property type="component" value="Unassembled WGS sequence"/>
</dbReference>
<dbReference type="Gene3D" id="1.10.10.2910">
    <property type="match status" value="1"/>
</dbReference>
<sequence>MHELIRKSIFNRSKDTYEELEDGAISFLTRYFGTGDRMIMQDDIFSVIMNYCPELKLLMYPIRDNEIYGFVCNYKGQIFMYINTYLPLEKQIFTAAHELYHLKYNKEQLGKCYSHLVKSIDLGKDIEEKANLFAALLLVPTNSLKKQVELLKIDKRKLSILDIIKLMDVFAVPYKTIVLRLFEIEFIDMKKADELLEIPDRDENEGILYEINKYEIAVRWQKRTNDIRYDNLKALIIDNNSEELVPIMKAEDDIKYITRDIDDIYRELGEKID</sequence>
<name>A0A1A6ARL3_9CLOT</name>
<protein>
    <recommendedName>
        <fullName evidence="1">IrrE N-terminal-like domain-containing protein</fullName>
    </recommendedName>
</protein>
<dbReference type="PANTHER" id="PTHR43236:SF1">
    <property type="entry name" value="BLL7220 PROTEIN"/>
    <property type="match status" value="1"/>
</dbReference>
<dbReference type="RefSeq" id="WP_065078594.1">
    <property type="nucleotide sequence ID" value="NZ_LROS01000023.1"/>
</dbReference>
<feature type="domain" description="IrrE N-terminal-like" evidence="1">
    <location>
        <begin position="78"/>
        <end position="181"/>
    </location>
</feature>
<organism evidence="2 3">
    <name type="scientific">Clostridium ragsdalei P11</name>
    <dbReference type="NCBI Taxonomy" id="1353534"/>
    <lineage>
        <taxon>Bacteria</taxon>
        <taxon>Bacillati</taxon>
        <taxon>Bacillota</taxon>
        <taxon>Clostridia</taxon>
        <taxon>Eubacteriales</taxon>
        <taxon>Clostridiaceae</taxon>
        <taxon>Clostridium</taxon>
    </lineage>
</organism>
<reference evidence="2 3" key="1">
    <citation type="journal article" date="2012" name="Front. Microbiol.">
        <title>Draft Genome Sequence of the Virulent Strain 01-B526 of the Fish Pathogen Aeromonas salmonicida.</title>
        <authorList>
            <person name="Charette S.J."/>
            <person name="Brochu F."/>
            <person name="Boyle B."/>
            <person name="Filion G."/>
            <person name="Tanaka K.H."/>
            <person name="Derome N."/>
        </authorList>
    </citation>
    <scope>NUCLEOTIDE SEQUENCE [LARGE SCALE GENOMIC DNA]</scope>
    <source>
        <strain evidence="2 3">P11</strain>
    </source>
</reference>
<gene>
    <name evidence="2" type="ORF">CLRAG_23760</name>
</gene>
<comment type="caution">
    <text evidence="2">The sequence shown here is derived from an EMBL/GenBank/DDBJ whole genome shotgun (WGS) entry which is preliminary data.</text>
</comment>